<proteinExistence type="predicted"/>
<dbReference type="InterPro" id="IPR013096">
    <property type="entry name" value="Cupin_2"/>
</dbReference>
<sequence length="159" mass="17130">MFDGRSPLIRREGEGVARLWGKGSVVTTKLTAEETGGALGITHFSAVAGERAARHTHTAEDEIFIVEGGEVVLTVGDRTETVNGSGVLFLPRGIPHSYLVESETARFYVITTPGGFERFFSETGYPTRLGKSAPVGDSWSVDRTQEFAQNLGLGLVWGD</sequence>
<dbReference type="PANTHER" id="PTHR36440">
    <property type="entry name" value="PUTATIVE (AFU_ORTHOLOGUE AFUA_8G07350)-RELATED"/>
    <property type="match status" value="1"/>
</dbReference>
<dbReference type="AlphaFoldDB" id="L7F6V0"/>
<dbReference type="Gene3D" id="2.60.120.10">
    <property type="entry name" value="Jelly Rolls"/>
    <property type="match status" value="1"/>
</dbReference>
<dbReference type="EMBL" id="AEJB01000359">
    <property type="protein sequence ID" value="ELP66385.1"/>
    <property type="molecule type" value="Genomic_DNA"/>
</dbReference>
<gene>
    <name evidence="2" type="ORF">STRTUCAR8_03382</name>
</gene>
<dbReference type="InterPro" id="IPR053146">
    <property type="entry name" value="QDO-like"/>
</dbReference>
<reference evidence="2 3" key="1">
    <citation type="journal article" date="2011" name="Plasmid">
        <title>Streptomyces turgidiscabies Car8 contains a modular pathogenicity island that shares virulence genes with other actinobacterial plant pathogens.</title>
        <authorList>
            <person name="Huguet-Tapia J.C."/>
            <person name="Badger J.H."/>
            <person name="Loria R."/>
            <person name="Pettis G.S."/>
        </authorList>
    </citation>
    <scope>NUCLEOTIDE SEQUENCE [LARGE SCALE GENOMIC DNA]</scope>
    <source>
        <strain evidence="2 3">Car8</strain>
    </source>
</reference>
<evidence type="ECO:0000313" key="2">
    <source>
        <dbReference type="EMBL" id="ELP66385.1"/>
    </source>
</evidence>
<dbReference type="STRING" id="85558.T45_00073"/>
<protein>
    <submittedName>
        <fullName evidence="2">Cupin domain protein</fullName>
    </submittedName>
</protein>
<name>L7F6V0_STRT8</name>
<dbReference type="SUPFAM" id="SSF51182">
    <property type="entry name" value="RmlC-like cupins"/>
    <property type="match status" value="1"/>
</dbReference>
<dbReference type="GeneID" id="97401563"/>
<comment type="caution">
    <text evidence="2">The sequence shown here is derived from an EMBL/GenBank/DDBJ whole genome shotgun (WGS) entry which is preliminary data.</text>
</comment>
<dbReference type="Pfam" id="PF07883">
    <property type="entry name" value="Cupin_2"/>
    <property type="match status" value="1"/>
</dbReference>
<keyword evidence="3" id="KW-1185">Reference proteome</keyword>
<dbReference type="PANTHER" id="PTHR36440:SF1">
    <property type="entry name" value="PUTATIVE (AFU_ORTHOLOGUE AFUA_8G07350)-RELATED"/>
    <property type="match status" value="1"/>
</dbReference>
<dbReference type="RefSeq" id="WP_006378546.1">
    <property type="nucleotide sequence ID" value="NZ_AEJB01000359.1"/>
</dbReference>
<dbReference type="PATRIC" id="fig|698760.3.peg.4840"/>
<evidence type="ECO:0000313" key="3">
    <source>
        <dbReference type="Proteomes" id="UP000010931"/>
    </source>
</evidence>
<evidence type="ECO:0000259" key="1">
    <source>
        <dbReference type="Pfam" id="PF07883"/>
    </source>
</evidence>
<dbReference type="Proteomes" id="UP000010931">
    <property type="component" value="Unassembled WGS sequence"/>
</dbReference>
<dbReference type="InterPro" id="IPR014710">
    <property type="entry name" value="RmlC-like_jellyroll"/>
</dbReference>
<dbReference type="InterPro" id="IPR011051">
    <property type="entry name" value="RmlC_Cupin_sf"/>
</dbReference>
<organism evidence="2 3">
    <name type="scientific">Streptomyces turgidiscabies (strain Car8)</name>
    <dbReference type="NCBI Taxonomy" id="698760"/>
    <lineage>
        <taxon>Bacteria</taxon>
        <taxon>Bacillati</taxon>
        <taxon>Actinomycetota</taxon>
        <taxon>Actinomycetes</taxon>
        <taxon>Kitasatosporales</taxon>
        <taxon>Streptomycetaceae</taxon>
        <taxon>Streptomyces</taxon>
    </lineage>
</organism>
<accession>L7F6V0</accession>
<feature type="domain" description="Cupin type-2" evidence="1">
    <location>
        <begin position="48"/>
        <end position="110"/>
    </location>
</feature>